<reference evidence="3" key="1">
    <citation type="submission" date="2015-07" db="EMBL/GenBank/DDBJ databases">
        <title>MeaNS - Measles Nucleotide Surveillance Program.</title>
        <authorList>
            <person name="Tran T."/>
            <person name="Druce J."/>
        </authorList>
    </citation>
    <scope>NUCLEOTIDE SEQUENCE</scope>
    <source>
        <strain evidence="3">UCB-OBI-ISO-001</strain>
        <tissue evidence="3">Gonad</tissue>
    </source>
</reference>
<accession>A0A0L8HW99</accession>
<gene>
    <name evidence="3" type="ORF">OCBIM_22004292mg</name>
</gene>
<dbReference type="Pfam" id="PF00024">
    <property type="entry name" value="PAN_1"/>
    <property type="match status" value="1"/>
</dbReference>
<dbReference type="CDD" id="cd01099">
    <property type="entry name" value="PAN_AP_HGF"/>
    <property type="match status" value="1"/>
</dbReference>
<evidence type="ECO:0000313" key="3">
    <source>
        <dbReference type="EMBL" id="KOF93508.1"/>
    </source>
</evidence>
<keyword evidence="1" id="KW-0732">Signal</keyword>
<feature type="signal peptide" evidence="1">
    <location>
        <begin position="1"/>
        <end position="19"/>
    </location>
</feature>
<dbReference type="Gene3D" id="3.50.4.10">
    <property type="entry name" value="Hepatocyte Growth Factor"/>
    <property type="match status" value="2"/>
</dbReference>
<feature type="chain" id="PRO_5005583985" description="Apple domain-containing protein" evidence="1">
    <location>
        <begin position="20"/>
        <end position="277"/>
    </location>
</feature>
<name>A0A0L8HW99_OCTBM</name>
<protein>
    <recommendedName>
        <fullName evidence="2">Apple domain-containing protein</fullName>
    </recommendedName>
</protein>
<dbReference type="Pfam" id="PF08276">
    <property type="entry name" value="PAN_2"/>
    <property type="match status" value="1"/>
</dbReference>
<dbReference type="SMART" id="SM00473">
    <property type="entry name" value="PAN_AP"/>
    <property type="match status" value="1"/>
</dbReference>
<dbReference type="PROSITE" id="PS50948">
    <property type="entry name" value="PAN"/>
    <property type="match status" value="1"/>
</dbReference>
<dbReference type="InterPro" id="IPR003609">
    <property type="entry name" value="Pan_app"/>
</dbReference>
<dbReference type="OrthoDB" id="6185960at2759"/>
<dbReference type="AlphaFoldDB" id="A0A0L8HW99"/>
<evidence type="ECO:0000256" key="1">
    <source>
        <dbReference type="SAM" id="SignalP"/>
    </source>
</evidence>
<sequence>MSKRLVLYFMFHILLKTQGAGTESDFPGRNKFVKVLNAQFPSTIKKEPKTLTISECANECLKVLTCYSFAINESISRCLLYPTWTGKVRLISASDYNYYQKIRSVKCPVNVIYGGMLPSAENIPEPEPKTYFFCMKACKDNASCYSTNYDTDTSTCYLSHRTSRSAIITLQPNNWIYTEIDRYRFDNEMEVLVNMNKNGCHVKFLFHLSMIGERSALSSDSMKRSARFKGQQNTFGDIMMITFKFVDGRMACAIKCMETLGCVGFRYYSDCEIALKY</sequence>
<feature type="domain" description="Apple" evidence="2">
    <location>
        <begin position="22"/>
        <end position="103"/>
    </location>
</feature>
<dbReference type="SUPFAM" id="SSF57414">
    <property type="entry name" value="Hairpin loop containing domain-like"/>
    <property type="match status" value="2"/>
</dbReference>
<evidence type="ECO:0000259" key="2">
    <source>
        <dbReference type="PROSITE" id="PS50948"/>
    </source>
</evidence>
<proteinExistence type="predicted"/>
<dbReference type="EMBL" id="KQ417146">
    <property type="protein sequence ID" value="KOF93508.1"/>
    <property type="molecule type" value="Genomic_DNA"/>
</dbReference>
<organism evidence="3">
    <name type="scientific">Octopus bimaculoides</name>
    <name type="common">California two-spotted octopus</name>
    <dbReference type="NCBI Taxonomy" id="37653"/>
    <lineage>
        <taxon>Eukaryota</taxon>
        <taxon>Metazoa</taxon>
        <taxon>Spiralia</taxon>
        <taxon>Lophotrochozoa</taxon>
        <taxon>Mollusca</taxon>
        <taxon>Cephalopoda</taxon>
        <taxon>Coleoidea</taxon>
        <taxon>Octopodiformes</taxon>
        <taxon>Octopoda</taxon>
        <taxon>Incirrata</taxon>
        <taxon>Octopodidae</taxon>
        <taxon>Octopus</taxon>
    </lineage>
</organism>